<protein>
    <submittedName>
        <fullName evidence="1">Uncharacterized protein</fullName>
    </submittedName>
</protein>
<reference evidence="1" key="1">
    <citation type="submission" date="2023-07" db="EMBL/GenBank/DDBJ databases">
        <title>Black Yeasts Isolated from many extreme environments.</title>
        <authorList>
            <person name="Coleine C."/>
            <person name="Stajich J.E."/>
            <person name="Selbmann L."/>
        </authorList>
    </citation>
    <scope>NUCLEOTIDE SEQUENCE</scope>
    <source>
        <strain evidence="1">CCFEE 5714</strain>
    </source>
</reference>
<gene>
    <name evidence="1" type="ORF">LTR37_000259</name>
</gene>
<accession>A0ACC3NZZ5</accession>
<comment type="caution">
    <text evidence="1">The sequence shown here is derived from an EMBL/GenBank/DDBJ whole genome shotgun (WGS) entry which is preliminary data.</text>
</comment>
<keyword evidence="2" id="KW-1185">Reference proteome</keyword>
<sequence length="338" mass="36521">MASPTVGRPNTPNASSTKDATKTGSDTSSRRVLGDVSTNIKVISQSPAFLRKAQAGSPLKRSFTSAMESGEGLTYLKRRKLSDDEVLSQANGSFNSSRGNENGQSAFSGSFGPILQPAVENQSTNSVIPEIAEPSPTEPNTPTDEDSSTQDSSAERKSFSSLINYDPSSQTTNFVFKRVSNAEMLKLRLRVAMYKIRTDQIDVPFAEIEHCVPSSSKPRSTTVEEAVAQLRREAQEVNARPKSIPKLMPAPVLRPTAYSSRMIYENERLPSSPPVSRPSGRLPTSPDSNATPRREVPQLSSPPSTGGERFARPDEQDLTSSVVKGRVAEGLLGLRHAG</sequence>
<dbReference type="Proteomes" id="UP001281147">
    <property type="component" value="Unassembled WGS sequence"/>
</dbReference>
<evidence type="ECO:0000313" key="2">
    <source>
        <dbReference type="Proteomes" id="UP001281147"/>
    </source>
</evidence>
<proteinExistence type="predicted"/>
<organism evidence="1 2">
    <name type="scientific">Vermiconidia calcicola</name>
    <dbReference type="NCBI Taxonomy" id="1690605"/>
    <lineage>
        <taxon>Eukaryota</taxon>
        <taxon>Fungi</taxon>
        <taxon>Dikarya</taxon>
        <taxon>Ascomycota</taxon>
        <taxon>Pezizomycotina</taxon>
        <taxon>Dothideomycetes</taxon>
        <taxon>Dothideomycetidae</taxon>
        <taxon>Mycosphaerellales</taxon>
        <taxon>Extremaceae</taxon>
        <taxon>Vermiconidia</taxon>
    </lineage>
</organism>
<name>A0ACC3NZZ5_9PEZI</name>
<evidence type="ECO:0000313" key="1">
    <source>
        <dbReference type="EMBL" id="KAK3726111.1"/>
    </source>
</evidence>
<dbReference type="EMBL" id="JAUTXU010000001">
    <property type="protein sequence ID" value="KAK3726111.1"/>
    <property type="molecule type" value="Genomic_DNA"/>
</dbReference>